<dbReference type="EMBL" id="CP032382">
    <property type="protein sequence ID" value="AYB31408.1"/>
    <property type="molecule type" value="Genomic_DNA"/>
</dbReference>
<sequence length="523" mass="60556">MLLLMALLCAAQASVAQLVQTHRFERHQKMSDDYFNVIPLVDDGLALFRERDKFQNNNKIWELILLDTALQEKKTIELEVNSRNKMIGYEVTLGTLFLLYRTGETNKNDFEIVEINLKTWENVKHHFKPDLDFKLTHFIKAGSNFIFGGYVNNEPAVLLFELPNNHIRVLPGFFQKDTELVDLRTNLNQTFNTVLIDRGGSKENRKLVFRTFDDTGKQLLEDLVPIDENKALQAGITSALAREDLSILGTWGERNSKQSIGFYFVTIDPFNEQKIKFLDVGQLSHYLDYLSPKRAARIKESSKQDLADGKIPNFTSYVQPYKVMEYEHGYLLLAEVFNPVSNMNPYYSNPYYYNPYYSPYGMNSYYPGYYYPGMGRMYRPYAYGNNTKNVDEIKATESVVVSFDPTGKVQWDHSFKIADVKMSGIEQVSDFYLDEKKLFLLYKKESELKLKSIVLSEDSASESSAKMLVSDPVDEIRSEKEGEGSVRYWTGNSFYVWGYQTVRNVTKADRVRDVFYIIKVEVH</sequence>
<name>A0A385SR76_9BACT</name>
<accession>A0A385SR76</accession>
<protein>
    <submittedName>
        <fullName evidence="2">Uncharacterized protein</fullName>
    </submittedName>
</protein>
<proteinExistence type="predicted"/>
<feature type="signal peptide" evidence="1">
    <location>
        <begin position="1"/>
        <end position="16"/>
    </location>
</feature>
<organism evidence="2 3">
    <name type="scientific">Chryseolinea soli</name>
    <dbReference type="NCBI Taxonomy" id="2321403"/>
    <lineage>
        <taxon>Bacteria</taxon>
        <taxon>Pseudomonadati</taxon>
        <taxon>Bacteroidota</taxon>
        <taxon>Cytophagia</taxon>
        <taxon>Cytophagales</taxon>
        <taxon>Fulvivirgaceae</taxon>
        <taxon>Chryseolinea</taxon>
    </lineage>
</organism>
<evidence type="ECO:0000313" key="3">
    <source>
        <dbReference type="Proteomes" id="UP000266183"/>
    </source>
</evidence>
<keyword evidence="1" id="KW-0732">Signal</keyword>
<evidence type="ECO:0000313" key="2">
    <source>
        <dbReference type="EMBL" id="AYB31408.1"/>
    </source>
</evidence>
<dbReference type="Proteomes" id="UP000266183">
    <property type="component" value="Chromosome"/>
</dbReference>
<feature type="chain" id="PRO_5017367992" evidence="1">
    <location>
        <begin position="17"/>
        <end position="523"/>
    </location>
</feature>
<evidence type="ECO:0000256" key="1">
    <source>
        <dbReference type="SAM" id="SignalP"/>
    </source>
</evidence>
<reference evidence="3" key="1">
    <citation type="submission" date="2018-09" db="EMBL/GenBank/DDBJ databases">
        <title>Chryseolinea sp. KIS68-18 isolated from soil.</title>
        <authorList>
            <person name="Weon H.-Y."/>
            <person name="Kwon S.-W."/>
            <person name="Lee S.A."/>
        </authorList>
    </citation>
    <scope>NUCLEOTIDE SEQUENCE [LARGE SCALE GENOMIC DNA]</scope>
    <source>
        <strain evidence="3">KIS68-18</strain>
    </source>
</reference>
<dbReference type="AlphaFoldDB" id="A0A385SR76"/>
<dbReference type="KEGG" id="chk:D4L85_12820"/>
<keyword evidence="3" id="KW-1185">Reference proteome</keyword>
<gene>
    <name evidence="2" type="ORF">D4L85_12820</name>
</gene>